<dbReference type="EMBL" id="BAAAQK010000003">
    <property type="protein sequence ID" value="GAA1834911.1"/>
    <property type="molecule type" value="Genomic_DNA"/>
</dbReference>
<gene>
    <name evidence="2" type="ORF">GCM10009836_11550</name>
</gene>
<dbReference type="PANTHER" id="PTHR36837:SF2">
    <property type="entry name" value="POLY(3-HYDROXYALKANOATE) POLYMERASE SUBUNIT PHAC"/>
    <property type="match status" value="1"/>
</dbReference>
<comment type="caution">
    <text evidence="2">The sequence shown here is derived from an EMBL/GenBank/DDBJ whole genome shotgun (WGS) entry which is preliminary data.</text>
</comment>
<organism evidence="2 3">
    <name type="scientific">Pseudonocardia ailaonensis</name>
    <dbReference type="NCBI Taxonomy" id="367279"/>
    <lineage>
        <taxon>Bacteria</taxon>
        <taxon>Bacillati</taxon>
        <taxon>Actinomycetota</taxon>
        <taxon>Actinomycetes</taxon>
        <taxon>Pseudonocardiales</taxon>
        <taxon>Pseudonocardiaceae</taxon>
        <taxon>Pseudonocardia</taxon>
    </lineage>
</organism>
<dbReference type="InterPro" id="IPR051321">
    <property type="entry name" value="PHA/PHB_synthase"/>
</dbReference>
<keyword evidence="2" id="KW-0378">Hydrolase</keyword>
<feature type="region of interest" description="Disordered" evidence="1">
    <location>
        <begin position="1"/>
        <end position="32"/>
    </location>
</feature>
<dbReference type="SUPFAM" id="SSF53474">
    <property type="entry name" value="alpha/beta-Hydrolases"/>
    <property type="match status" value="1"/>
</dbReference>
<dbReference type="Pfam" id="PF11339">
    <property type="entry name" value="DUF3141"/>
    <property type="match status" value="1"/>
</dbReference>
<evidence type="ECO:0000256" key="1">
    <source>
        <dbReference type="SAM" id="MobiDB-lite"/>
    </source>
</evidence>
<proteinExistence type="predicted"/>
<keyword evidence="3" id="KW-1185">Reference proteome</keyword>
<dbReference type="InterPro" id="IPR024501">
    <property type="entry name" value="DUF3141"/>
</dbReference>
<name>A0ABN2MR70_9PSEU</name>
<evidence type="ECO:0000313" key="2">
    <source>
        <dbReference type="EMBL" id="GAA1834911.1"/>
    </source>
</evidence>
<evidence type="ECO:0000313" key="3">
    <source>
        <dbReference type="Proteomes" id="UP001500449"/>
    </source>
</evidence>
<dbReference type="PANTHER" id="PTHR36837">
    <property type="entry name" value="POLY(3-HYDROXYALKANOATE) POLYMERASE SUBUNIT PHAC"/>
    <property type="match status" value="1"/>
</dbReference>
<dbReference type="Gene3D" id="3.40.50.1820">
    <property type="entry name" value="alpha/beta hydrolase"/>
    <property type="match status" value="1"/>
</dbReference>
<protein>
    <submittedName>
        <fullName evidence="2">Alpha/beta fold hydrolase</fullName>
    </submittedName>
</protein>
<dbReference type="Proteomes" id="UP001500449">
    <property type="component" value="Unassembled WGS sequence"/>
</dbReference>
<dbReference type="GO" id="GO:0016787">
    <property type="term" value="F:hydrolase activity"/>
    <property type="evidence" value="ECO:0007669"/>
    <property type="project" value="UniProtKB-KW"/>
</dbReference>
<reference evidence="2 3" key="1">
    <citation type="journal article" date="2019" name="Int. J. Syst. Evol. Microbiol.">
        <title>The Global Catalogue of Microorganisms (GCM) 10K type strain sequencing project: providing services to taxonomists for standard genome sequencing and annotation.</title>
        <authorList>
            <consortium name="The Broad Institute Genomics Platform"/>
            <consortium name="The Broad Institute Genome Sequencing Center for Infectious Disease"/>
            <person name="Wu L."/>
            <person name="Ma J."/>
        </authorList>
    </citation>
    <scope>NUCLEOTIDE SEQUENCE [LARGE SCALE GENOMIC DNA]</scope>
    <source>
        <strain evidence="2 3">JCM 16009</strain>
    </source>
</reference>
<sequence>MSSTSGARDQRADTTLLDEEGSEHLAGTPVTADAPSFDRPYRYLARHGAQTTARTLREAASSAGSAWLSLAKRPWTAPTRTMLWASTMVDRAEPRWRLEHEIALETDFAVLRDFTRDADRGAAVVPTLVLPPQAGHSSTVADFAPGQSQLAAIRESGLTRLYALDWRPATSATKHVTIDDYIDVVDRSIRRMGGRANLVGDCQGGWLAAIYATLHPERVHTLTLAGAPIDFHAGDSVIAASTAALAGRFGMLPYRGLVAANGGTMSGAAVLSNFVMMQPQVEIGRQLQLLAHIDDAQHVERYRVFEDWFKHTQDIPGAFYLWLVENLFWRNRLVRGELTVGGRPAKLGAISCPLFLLAGATDHITPPAQLFAIADHVSTPAAEIVERTAAGGHLGLFTGKKALAEDWPALMAQVFRRSVDGLSEVA</sequence>
<dbReference type="InterPro" id="IPR029058">
    <property type="entry name" value="AB_hydrolase_fold"/>
</dbReference>
<dbReference type="RefSeq" id="WP_344413096.1">
    <property type="nucleotide sequence ID" value="NZ_BAAAQK010000003.1"/>
</dbReference>
<accession>A0ABN2MR70</accession>